<feature type="coiled-coil region" evidence="1">
    <location>
        <begin position="49"/>
        <end position="76"/>
    </location>
</feature>
<dbReference type="Proteomes" id="UP001596045">
    <property type="component" value="Unassembled WGS sequence"/>
</dbReference>
<keyword evidence="1" id="KW-0175">Coiled coil</keyword>
<dbReference type="InterPro" id="IPR002514">
    <property type="entry name" value="Transposase_8"/>
</dbReference>
<dbReference type="EMBL" id="JBHSMT010000023">
    <property type="protein sequence ID" value="MFC5474865.1"/>
    <property type="molecule type" value="Genomic_DNA"/>
</dbReference>
<comment type="caution">
    <text evidence="2">The sequence shown here is derived from an EMBL/GenBank/DDBJ whole genome shotgun (WGS) entry which is preliminary data.</text>
</comment>
<reference evidence="3" key="1">
    <citation type="journal article" date="2019" name="Int. J. Syst. Evol. Microbiol.">
        <title>The Global Catalogue of Microorganisms (GCM) 10K type strain sequencing project: providing services to taxonomists for standard genome sequencing and annotation.</title>
        <authorList>
            <consortium name="The Broad Institute Genomics Platform"/>
            <consortium name="The Broad Institute Genome Sequencing Center for Infectious Disease"/>
            <person name="Wu L."/>
            <person name="Ma J."/>
        </authorList>
    </citation>
    <scope>NUCLEOTIDE SEQUENCE [LARGE SCALE GENOMIC DNA]</scope>
    <source>
        <strain evidence="3">JCM 17066</strain>
    </source>
</reference>
<gene>
    <name evidence="2" type="ORF">ACFPM8_12960</name>
</gene>
<protein>
    <submittedName>
        <fullName evidence="2">Transposase</fullName>
    </submittedName>
</protein>
<evidence type="ECO:0000256" key="1">
    <source>
        <dbReference type="SAM" id="Coils"/>
    </source>
</evidence>
<evidence type="ECO:0000313" key="3">
    <source>
        <dbReference type="Proteomes" id="UP001596045"/>
    </source>
</evidence>
<keyword evidence="3" id="KW-1185">Reference proteome</keyword>
<proteinExistence type="predicted"/>
<dbReference type="InterPro" id="IPR009057">
    <property type="entry name" value="Homeodomain-like_sf"/>
</dbReference>
<dbReference type="SUPFAM" id="SSF46689">
    <property type="entry name" value="Homeodomain-like"/>
    <property type="match status" value="1"/>
</dbReference>
<name>A0ABW0MB74_9BURK</name>
<sequence length="91" mass="10244">MSEQIAAALKQEELGMPLADVLRQAGISERTFLNWKKQYGALPAYPNALKNLLEENAKLKQIVAELTLENSRLQDALNDHRGSNESYNFPD</sequence>
<dbReference type="Pfam" id="PF01527">
    <property type="entry name" value="HTH_Tnp_1"/>
    <property type="match status" value="1"/>
</dbReference>
<dbReference type="RefSeq" id="WP_378997974.1">
    <property type="nucleotide sequence ID" value="NZ_JBHSMT010000023.1"/>
</dbReference>
<evidence type="ECO:0000313" key="2">
    <source>
        <dbReference type="EMBL" id="MFC5474865.1"/>
    </source>
</evidence>
<accession>A0ABW0MB74</accession>
<organism evidence="2 3">
    <name type="scientific">Paraherbaspirillum soli</name>
    <dbReference type="NCBI Taxonomy" id="631222"/>
    <lineage>
        <taxon>Bacteria</taxon>
        <taxon>Pseudomonadati</taxon>
        <taxon>Pseudomonadota</taxon>
        <taxon>Betaproteobacteria</taxon>
        <taxon>Burkholderiales</taxon>
        <taxon>Oxalobacteraceae</taxon>
        <taxon>Paraherbaspirillum</taxon>
    </lineage>
</organism>